<dbReference type="RefSeq" id="WP_377572377.1">
    <property type="nucleotide sequence ID" value="NZ_JBHTMP010000029.1"/>
</dbReference>
<name>A0ABW3YIC1_9ACTN</name>
<dbReference type="EMBL" id="JBHTMP010000029">
    <property type="protein sequence ID" value="MFD1323225.1"/>
    <property type="molecule type" value="Genomic_DNA"/>
</dbReference>
<evidence type="ECO:0000313" key="1">
    <source>
        <dbReference type="EMBL" id="MFD1323225.1"/>
    </source>
</evidence>
<comment type="caution">
    <text evidence="1">The sequence shown here is derived from an EMBL/GenBank/DDBJ whole genome shotgun (WGS) entry which is preliminary data.</text>
</comment>
<accession>A0ABW3YIC1</accession>
<protein>
    <recommendedName>
        <fullName evidence="3">XRE family transcriptional regulator</fullName>
    </recommendedName>
</protein>
<evidence type="ECO:0008006" key="3">
    <source>
        <dbReference type="Google" id="ProtNLM"/>
    </source>
</evidence>
<dbReference type="Proteomes" id="UP001597260">
    <property type="component" value="Unassembled WGS sequence"/>
</dbReference>
<sequence>MEAEFGYAIDHLLATDDAKPPSSDDSLPRDPQSLDIVDAASRRSSEFAMWADSIRIGERPLTSLRARVAALAHDYVNSPLTPVFRELVNLRDDLFSLIRDRPDPARLQDMYFLAGATCAMLAYASGDLGFPHAARVQAQAALACAEKADNETLTAWVLGNQAMTSEWYGRPEEGLRFAAEALTHAQKAQIPGTVLVRLASIEARAYGRMGHTAAAIEAMDRASAARDLIEARYTDELDELDELGGILTFALAKQHFYDGSAFLRIGSPAAAERTALATISAYASGPSTQRSYGDEALAWVDVSTARVRQPSVDLDGAAQALDVVYRLPPSLQIPALLQPLSELRRELELPRYRGSEIAKSMRETINDIRDNCFRSSSEITS</sequence>
<keyword evidence="2" id="KW-1185">Reference proteome</keyword>
<proteinExistence type="predicted"/>
<dbReference type="InterPro" id="IPR011990">
    <property type="entry name" value="TPR-like_helical_dom_sf"/>
</dbReference>
<evidence type="ECO:0000313" key="2">
    <source>
        <dbReference type="Proteomes" id="UP001597260"/>
    </source>
</evidence>
<dbReference type="Gene3D" id="1.25.40.10">
    <property type="entry name" value="Tetratricopeptide repeat domain"/>
    <property type="match status" value="1"/>
</dbReference>
<gene>
    <name evidence="1" type="ORF">ACFQ4H_19235</name>
</gene>
<reference evidence="2" key="1">
    <citation type="journal article" date="2019" name="Int. J. Syst. Evol. Microbiol.">
        <title>The Global Catalogue of Microorganisms (GCM) 10K type strain sequencing project: providing services to taxonomists for standard genome sequencing and annotation.</title>
        <authorList>
            <consortium name="The Broad Institute Genomics Platform"/>
            <consortium name="The Broad Institute Genome Sequencing Center for Infectious Disease"/>
            <person name="Wu L."/>
            <person name="Ma J."/>
        </authorList>
    </citation>
    <scope>NUCLEOTIDE SEQUENCE [LARGE SCALE GENOMIC DNA]</scope>
    <source>
        <strain evidence="2">JCM 31037</strain>
    </source>
</reference>
<organism evidence="1 2">
    <name type="scientific">Micromonospora sonneratiae</name>
    <dbReference type="NCBI Taxonomy" id="1184706"/>
    <lineage>
        <taxon>Bacteria</taxon>
        <taxon>Bacillati</taxon>
        <taxon>Actinomycetota</taxon>
        <taxon>Actinomycetes</taxon>
        <taxon>Micromonosporales</taxon>
        <taxon>Micromonosporaceae</taxon>
        <taxon>Micromonospora</taxon>
    </lineage>
</organism>